<evidence type="ECO:0000313" key="3">
    <source>
        <dbReference type="EMBL" id="KKL60748.1"/>
    </source>
</evidence>
<dbReference type="GO" id="GO:0005524">
    <property type="term" value="F:ATP binding"/>
    <property type="evidence" value="ECO:0007669"/>
    <property type="project" value="InterPro"/>
</dbReference>
<dbReference type="InterPro" id="IPR001650">
    <property type="entry name" value="Helicase_C-like"/>
</dbReference>
<dbReference type="InterPro" id="IPR000330">
    <property type="entry name" value="SNF2_N"/>
</dbReference>
<dbReference type="GO" id="GO:0031297">
    <property type="term" value="P:replication fork processing"/>
    <property type="evidence" value="ECO:0007669"/>
    <property type="project" value="TreeGrafter"/>
</dbReference>
<name>A0A0F9DGE5_9ZZZZ</name>
<dbReference type="PANTHER" id="PTHR45766:SF6">
    <property type="entry name" value="SWI_SNF-RELATED MATRIX-ASSOCIATED ACTIN-DEPENDENT REGULATOR OF CHROMATIN SUBFAMILY A-LIKE PROTEIN 1"/>
    <property type="match status" value="1"/>
</dbReference>
<dbReference type="CDD" id="cd18793">
    <property type="entry name" value="SF2_C_SNF"/>
    <property type="match status" value="1"/>
</dbReference>
<dbReference type="Gene3D" id="3.40.50.300">
    <property type="entry name" value="P-loop containing nucleotide triphosphate hydrolases"/>
    <property type="match status" value="1"/>
</dbReference>
<dbReference type="EMBL" id="LAZR01029046">
    <property type="protein sequence ID" value="KKL60748.1"/>
    <property type="molecule type" value="Genomic_DNA"/>
</dbReference>
<dbReference type="Pfam" id="PF00176">
    <property type="entry name" value="SNF2-rel_dom"/>
    <property type="match status" value="1"/>
</dbReference>
<protein>
    <recommendedName>
        <fullName evidence="2">Helicase ATP-binding domain-containing protein</fullName>
    </recommendedName>
</protein>
<reference evidence="3" key="1">
    <citation type="journal article" date="2015" name="Nature">
        <title>Complex archaea that bridge the gap between prokaryotes and eukaryotes.</title>
        <authorList>
            <person name="Spang A."/>
            <person name="Saw J.H."/>
            <person name="Jorgensen S.L."/>
            <person name="Zaremba-Niedzwiedzka K."/>
            <person name="Martijn J."/>
            <person name="Lind A.E."/>
            <person name="van Eijk R."/>
            <person name="Schleper C."/>
            <person name="Guy L."/>
            <person name="Ettema T.J."/>
        </authorList>
    </citation>
    <scope>NUCLEOTIDE SEQUENCE</scope>
</reference>
<dbReference type="Gene3D" id="3.40.50.10810">
    <property type="entry name" value="Tandem AAA-ATPase domain"/>
    <property type="match status" value="1"/>
</dbReference>
<dbReference type="PANTHER" id="PTHR45766">
    <property type="entry name" value="DNA ANNEALING HELICASE AND ENDONUCLEASE ZRANB3 FAMILY MEMBER"/>
    <property type="match status" value="1"/>
</dbReference>
<sequence>TPPAIIYNTALYLKGEIQRCLVLCPASVKWTWYEELAKDLDPMFQSLSYVIEGTKAKRIELLNKPGIFHIMNYESLRATIEETHEALQGLLYSFVGDECQYIKNDSKRTMAVKSLFDSDNPPYRSILMSGTPVANTPIDVARPVNMTTPGLLCRNMPDFYERYTQQETAYKVNYLHGALESICDKLARCSIRALRADCGFDFGLILDPQMLSMGERQNRIYRDIQTLLRAELAGMDGFATTVRVRSFLSQTLKLVQVTDGFLYDNKGNALWLPDKDNAKLKWLDGYINDYLPDIEKLVIFSRFKAVLRKLEDRYQKHGVVRVDGDVKKSKERNQLVNRFQNEKGCKIILMNTIVAMGMDLNPATFGVAYDRMFYLMPNEQADARITGINQTGESTIMPLVCKDTVDEALVFKVLPKKREQADAVMGDHGKTTPKISGGITYNDLLDLVG</sequence>
<dbReference type="SUPFAM" id="SSF52540">
    <property type="entry name" value="P-loop containing nucleoside triphosphate hydrolases"/>
    <property type="match status" value="2"/>
</dbReference>
<dbReference type="AlphaFoldDB" id="A0A0F9DGE5"/>
<feature type="domain" description="Helicase ATP-binding" evidence="2">
    <location>
        <begin position="1"/>
        <end position="150"/>
    </location>
</feature>
<dbReference type="PROSITE" id="PS51192">
    <property type="entry name" value="HELICASE_ATP_BIND_1"/>
    <property type="match status" value="1"/>
</dbReference>
<dbReference type="Pfam" id="PF00271">
    <property type="entry name" value="Helicase_C"/>
    <property type="match status" value="1"/>
</dbReference>
<dbReference type="InterPro" id="IPR014001">
    <property type="entry name" value="Helicase_ATP-bd"/>
</dbReference>
<organism evidence="3">
    <name type="scientific">marine sediment metagenome</name>
    <dbReference type="NCBI Taxonomy" id="412755"/>
    <lineage>
        <taxon>unclassified sequences</taxon>
        <taxon>metagenomes</taxon>
        <taxon>ecological metagenomes</taxon>
    </lineage>
</organism>
<gene>
    <name evidence="3" type="ORF">LCGC14_2202190</name>
</gene>
<dbReference type="GO" id="GO:0016787">
    <property type="term" value="F:hydrolase activity"/>
    <property type="evidence" value="ECO:0007669"/>
    <property type="project" value="UniProtKB-KW"/>
</dbReference>
<evidence type="ECO:0000256" key="1">
    <source>
        <dbReference type="ARBA" id="ARBA00022801"/>
    </source>
</evidence>
<accession>A0A0F9DGE5</accession>
<keyword evidence="1" id="KW-0378">Hydrolase</keyword>
<feature type="non-terminal residue" evidence="3">
    <location>
        <position position="1"/>
    </location>
</feature>
<dbReference type="InterPro" id="IPR049730">
    <property type="entry name" value="SNF2/RAD54-like_C"/>
</dbReference>
<evidence type="ECO:0000259" key="2">
    <source>
        <dbReference type="PROSITE" id="PS51192"/>
    </source>
</evidence>
<comment type="caution">
    <text evidence="3">The sequence shown here is derived from an EMBL/GenBank/DDBJ whole genome shotgun (WGS) entry which is preliminary data.</text>
</comment>
<dbReference type="InterPro" id="IPR027417">
    <property type="entry name" value="P-loop_NTPase"/>
</dbReference>
<proteinExistence type="predicted"/>
<dbReference type="InterPro" id="IPR038718">
    <property type="entry name" value="SNF2-like_sf"/>
</dbReference>
<dbReference type="GO" id="GO:0006281">
    <property type="term" value="P:DNA repair"/>
    <property type="evidence" value="ECO:0007669"/>
    <property type="project" value="TreeGrafter"/>
</dbReference>